<reference evidence="1 2" key="1">
    <citation type="submission" date="2015-12" db="EMBL/GenBank/DDBJ databases">
        <title>Genome sequence of Aneurinibacillus soli.</title>
        <authorList>
            <person name="Lee J.S."/>
            <person name="Lee K.C."/>
            <person name="Kim K.K."/>
            <person name="Lee B.W."/>
        </authorList>
    </citation>
    <scope>NUCLEOTIDE SEQUENCE [LARGE SCALE GENOMIC DNA]</scope>
    <source>
        <strain evidence="1 2">CB4</strain>
    </source>
</reference>
<dbReference type="AlphaFoldDB" id="A0A0U5B9I8"/>
<evidence type="ECO:0000313" key="1">
    <source>
        <dbReference type="EMBL" id="BAU26887.1"/>
    </source>
</evidence>
<accession>A0A0U5B9I8</accession>
<dbReference type="Proteomes" id="UP000217696">
    <property type="component" value="Chromosome"/>
</dbReference>
<dbReference type="RefSeq" id="WP_096463884.1">
    <property type="nucleotide sequence ID" value="NZ_AP017312.1"/>
</dbReference>
<dbReference type="OrthoDB" id="2680014at2"/>
<organism evidence="1 2">
    <name type="scientific">Aneurinibacillus soli</name>
    <dbReference type="NCBI Taxonomy" id="1500254"/>
    <lineage>
        <taxon>Bacteria</taxon>
        <taxon>Bacillati</taxon>
        <taxon>Bacillota</taxon>
        <taxon>Bacilli</taxon>
        <taxon>Bacillales</taxon>
        <taxon>Paenibacillaceae</taxon>
        <taxon>Aneurinibacillus group</taxon>
        <taxon>Aneurinibacillus</taxon>
    </lineage>
</organism>
<dbReference type="KEGG" id="asoc:CB4_01056"/>
<evidence type="ECO:0000313" key="2">
    <source>
        <dbReference type="Proteomes" id="UP000217696"/>
    </source>
</evidence>
<gene>
    <name evidence="1" type="ORF">CB4_01056</name>
</gene>
<dbReference type="EMBL" id="AP017312">
    <property type="protein sequence ID" value="BAU26887.1"/>
    <property type="molecule type" value="Genomic_DNA"/>
</dbReference>
<protein>
    <submittedName>
        <fullName evidence="1">Uncharacterized protein</fullName>
    </submittedName>
</protein>
<keyword evidence="2" id="KW-1185">Reference proteome</keyword>
<sequence length="59" mass="6232">MTRTAISAVYKLLIIVVTVGIPLLLYFGSGSTAGLLAAVLSFGVLASYALYADLLNRRN</sequence>
<proteinExistence type="predicted"/>
<name>A0A0U5B9I8_9BACL</name>